<dbReference type="HOGENOM" id="CLU_117779_0_0_1"/>
<feature type="region of interest" description="Disordered" evidence="1">
    <location>
        <begin position="62"/>
        <end position="153"/>
    </location>
</feature>
<dbReference type="AlphaFoldDB" id="W6Z286"/>
<protein>
    <submittedName>
        <fullName evidence="2">Uncharacterized protein</fullName>
    </submittedName>
</protein>
<feature type="compositionally biased region" description="Polar residues" evidence="1">
    <location>
        <begin position="62"/>
        <end position="74"/>
    </location>
</feature>
<sequence>MPKWTPELDAIILHGVFEECNISFSKSLCIKIAERVNDAGVECTPKAIENRLYSWKKKNVSGATGLNSATSTPVQAPATPKTPRSRVKAKAEDPTTPSPSIRKRKATKLKTESAESQSEESSGLDDMLATKKKVKTEAVEEEVTLDVSAEEQV</sequence>
<dbReference type="RefSeq" id="XP_007689352.1">
    <property type="nucleotide sequence ID" value="XM_007691162.1"/>
</dbReference>
<evidence type="ECO:0000313" key="3">
    <source>
        <dbReference type="Proteomes" id="UP000054032"/>
    </source>
</evidence>
<dbReference type="Proteomes" id="UP000054032">
    <property type="component" value="Unassembled WGS sequence"/>
</dbReference>
<evidence type="ECO:0000256" key="1">
    <source>
        <dbReference type="SAM" id="MobiDB-lite"/>
    </source>
</evidence>
<dbReference type="GeneID" id="19121127"/>
<dbReference type="OrthoDB" id="5418867at2759"/>
<dbReference type="EMBL" id="KI964011">
    <property type="protein sequence ID" value="EUC44095.1"/>
    <property type="molecule type" value="Genomic_DNA"/>
</dbReference>
<name>W6Z286_COCMI</name>
<accession>W6Z286</accession>
<organism evidence="2 3">
    <name type="scientific">Bipolaris oryzae ATCC 44560</name>
    <dbReference type="NCBI Taxonomy" id="930090"/>
    <lineage>
        <taxon>Eukaryota</taxon>
        <taxon>Fungi</taxon>
        <taxon>Dikarya</taxon>
        <taxon>Ascomycota</taxon>
        <taxon>Pezizomycotina</taxon>
        <taxon>Dothideomycetes</taxon>
        <taxon>Pleosporomycetidae</taxon>
        <taxon>Pleosporales</taxon>
        <taxon>Pleosporineae</taxon>
        <taxon>Pleosporaceae</taxon>
        <taxon>Bipolaris</taxon>
    </lineage>
</organism>
<dbReference type="KEGG" id="bor:COCMIDRAFT_27489"/>
<evidence type="ECO:0000313" key="2">
    <source>
        <dbReference type="EMBL" id="EUC44095.1"/>
    </source>
</evidence>
<keyword evidence="3" id="KW-1185">Reference proteome</keyword>
<gene>
    <name evidence="2" type="ORF">COCMIDRAFT_27489</name>
</gene>
<dbReference type="eggNOG" id="ENOG502SWPI">
    <property type="taxonomic scope" value="Eukaryota"/>
</dbReference>
<dbReference type="STRING" id="930090.W6Z286"/>
<feature type="compositionally biased region" description="Acidic residues" evidence="1">
    <location>
        <begin position="139"/>
        <end position="153"/>
    </location>
</feature>
<proteinExistence type="predicted"/>
<reference evidence="2 3" key="1">
    <citation type="journal article" date="2013" name="PLoS Genet.">
        <title>Comparative genome structure, secondary metabolite, and effector coding capacity across Cochliobolus pathogens.</title>
        <authorList>
            <person name="Condon B.J."/>
            <person name="Leng Y."/>
            <person name="Wu D."/>
            <person name="Bushley K.E."/>
            <person name="Ohm R.A."/>
            <person name="Otillar R."/>
            <person name="Martin J."/>
            <person name="Schackwitz W."/>
            <person name="Grimwood J."/>
            <person name="MohdZainudin N."/>
            <person name="Xue C."/>
            <person name="Wang R."/>
            <person name="Manning V.A."/>
            <person name="Dhillon B."/>
            <person name="Tu Z.J."/>
            <person name="Steffenson B.J."/>
            <person name="Salamov A."/>
            <person name="Sun H."/>
            <person name="Lowry S."/>
            <person name="LaButti K."/>
            <person name="Han J."/>
            <person name="Copeland A."/>
            <person name="Lindquist E."/>
            <person name="Barry K."/>
            <person name="Schmutz J."/>
            <person name="Baker S.E."/>
            <person name="Ciuffetti L.M."/>
            <person name="Grigoriev I.V."/>
            <person name="Zhong S."/>
            <person name="Turgeon B.G."/>
        </authorList>
    </citation>
    <scope>NUCLEOTIDE SEQUENCE [LARGE SCALE GENOMIC DNA]</scope>
    <source>
        <strain evidence="2 3">ATCC 44560</strain>
    </source>
</reference>